<feature type="region of interest" description="Disordered" evidence="1">
    <location>
        <begin position="34"/>
        <end position="63"/>
    </location>
</feature>
<evidence type="ECO:0000313" key="3">
    <source>
        <dbReference type="Proteomes" id="UP000712600"/>
    </source>
</evidence>
<comment type="caution">
    <text evidence="2">The sequence shown here is derived from an EMBL/GenBank/DDBJ whole genome shotgun (WGS) entry which is preliminary data.</text>
</comment>
<evidence type="ECO:0000313" key="2">
    <source>
        <dbReference type="EMBL" id="KAF3586533.1"/>
    </source>
</evidence>
<gene>
    <name evidence="2" type="ORF">F2Q69_00026228</name>
</gene>
<evidence type="ECO:0000256" key="1">
    <source>
        <dbReference type="SAM" id="MobiDB-lite"/>
    </source>
</evidence>
<organism evidence="2 3">
    <name type="scientific">Brassica cretica</name>
    <name type="common">Mustard</name>
    <dbReference type="NCBI Taxonomy" id="69181"/>
    <lineage>
        <taxon>Eukaryota</taxon>
        <taxon>Viridiplantae</taxon>
        <taxon>Streptophyta</taxon>
        <taxon>Embryophyta</taxon>
        <taxon>Tracheophyta</taxon>
        <taxon>Spermatophyta</taxon>
        <taxon>Magnoliopsida</taxon>
        <taxon>eudicotyledons</taxon>
        <taxon>Gunneridae</taxon>
        <taxon>Pentapetalae</taxon>
        <taxon>rosids</taxon>
        <taxon>malvids</taxon>
        <taxon>Brassicales</taxon>
        <taxon>Brassicaceae</taxon>
        <taxon>Brassiceae</taxon>
        <taxon>Brassica</taxon>
    </lineage>
</organism>
<sequence>MSVSECLRRSSELFGSGTLTRAALEEFRNRRRLAGAEGRPVDRSRKGNPGIDRQNLLRTRGFF</sequence>
<proteinExistence type="predicted"/>
<dbReference type="AlphaFoldDB" id="A0A8S9S1E2"/>
<dbReference type="EMBL" id="QGKX02000088">
    <property type="protein sequence ID" value="KAF3586533.1"/>
    <property type="molecule type" value="Genomic_DNA"/>
</dbReference>
<protein>
    <submittedName>
        <fullName evidence="2">Uncharacterized protein</fullName>
    </submittedName>
</protein>
<reference evidence="2" key="1">
    <citation type="submission" date="2019-12" db="EMBL/GenBank/DDBJ databases">
        <title>Genome sequencing and annotation of Brassica cretica.</title>
        <authorList>
            <person name="Studholme D.J."/>
            <person name="Sarris P."/>
        </authorList>
    </citation>
    <scope>NUCLEOTIDE SEQUENCE</scope>
    <source>
        <strain evidence="2">PFS-109/04</strain>
        <tissue evidence="2">Leaf</tissue>
    </source>
</reference>
<accession>A0A8S9S1E2</accession>
<dbReference type="Proteomes" id="UP000712600">
    <property type="component" value="Unassembled WGS sequence"/>
</dbReference>
<name>A0A8S9S1E2_BRACR</name>